<dbReference type="Proteomes" id="UP001162992">
    <property type="component" value="Chromosome 17"/>
</dbReference>
<evidence type="ECO:0000313" key="1">
    <source>
        <dbReference type="EMBL" id="KAJ7526055.1"/>
    </source>
</evidence>
<gene>
    <name evidence="1" type="ORF">O6H91_17G079800</name>
</gene>
<protein>
    <submittedName>
        <fullName evidence="1">Uncharacterized protein</fullName>
    </submittedName>
</protein>
<comment type="caution">
    <text evidence="1">The sequence shown here is derived from an EMBL/GenBank/DDBJ whole genome shotgun (WGS) entry which is preliminary data.</text>
</comment>
<evidence type="ECO:0000313" key="2">
    <source>
        <dbReference type="Proteomes" id="UP001162992"/>
    </source>
</evidence>
<reference evidence="2" key="1">
    <citation type="journal article" date="2024" name="Proc. Natl. Acad. Sci. U.S.A.">
        <title>Extraordinary preservation of gene collinearity over three hundred million years revealed in homosporous lycophytes.</title>
        <authorList>
            <person name="Li C."/>
            <person name="Wickell D."/>
            <person name="Kuo L.Y."/>
            <person name="Chen X."/>
            <person name="Nie B."/>
            <person name="Liao X."/>
            <person name="Peng D."/>
            <person name="Ji J."/>
            <person name="Jenkins J."/>
            <person name="Williams M."/>
            <person name="Shu S."/>
            <person name="Plott C."/>
            <person name="Barry K."/>
            <person name="Rajasekar S."/>
            <person name="Grimwood J."/>
            <person name="Han X."/>
            <person name="Sun S."/>
            <person name="Hou Z."/>
            <person name="He W."/>
            <person name="Dai G."/>
            <person name="Sun C."/>
            <person name="Schmutz J."/>
            <person name="Leebens-Mack J.H."/>
            <person name="Li F.W."/>
            <person name="Wang L."/>
        </authorList>
    </citation>
    <scope>NUCLEOTIDE SEQUENCE [LARGE SCALE GENOMIC DNA]</scope>
    <source>
        <strain evidence="2">cv. PW_Plant_1</strain>
    </source>
</reference>
<proteinExistence type="predicted"/>
<sequence>MKQHLDSDAWEESFDIRWMDGDKMLNMKSASEKWPSTPDLIDKKPADLFTILGGEASPCDVKKVDAKAFKLTPNSPEVSESNHIHSNRFDLDLSRLPLIERPRPNGSSKRKASAMKAEEMNRCSKADTRMDFTDELMWVASNSARNTKKSALEQESHILTERQRRKKMSCMFSSLQSLLPGLCPKADKSTVIDEAISYIRSLEKKMSCLSLKVAARRNSASNISSPKKEPLPSSVAAAEANKGCLFQTMSFPNAMLNVSGEDAFITIRTSRKQLRLEDVFSPFEKEQKKLKVLNAHISANHTNTFYMIHAQVNAFQESAADVFQAALEDIVGFMETSNGGVISENVHRD</sequence>
<accession>A0ACC2B8G6</accession>
<name>A0ACC2B8G6_DIPCM</name>
<dbReference type="EMBL" id="CM055108">
    <property type="protein sequence ID" value="KAJ7526055.1"/>
    <property type="molecule type" value="Genomic_DNA"/>
</dbReference>
<keyword evidence="2" id="KW-1185">Reference proteome</keyword>
<organism evidence="1 2">
    <name type="scientific">Diphasiastrum complanatum</name>
    <name type="common">Issler's clubmoss</name>
    <name type="synonym">Lycopodium complanatum</name>
    <dbReference type="NCBI Taxonomy" id="34168"/>
    <lineage>
        <taxon>Eukaryota</taxon>
        <taxon>Viridiplantae</taxon>
        <taxon>Streptophyta</taxon>
        <taxon>Embryophyta</taxon>
        <taxon>Tracheophyta</taxon>
        <taxon>Lycopodiopsida</taxon>
        <taxon>Lycopodiales</taxon>
        <taxon>Lycopodiaceae</taxon>
        <taxon>Lycopodioideae</taxon>
        <taxon>Diphasiastrum</taxon>
    </lineage>
</organism>